<reference evidence="1 2" key="1">
    <citation type="journal article" date="2021" name="Microbiol. Spectr.">
        <title>A Single Bacterium Capable of Oxidation and Reduction of Iron at Circumneutral pH.</title>
        <authorList>
            <person name="Kato S."/>
            <person name="Ohkuma M."/>
        </authorList>
    </citation>
    <scope>NUCLEOTIDE SEQUENCE [LARGE SCALE GENOMIC DNA]</scope>
    <source>
        <strain evidence="1 2">MIZ03</strain>
    </source>
</reference>
<proteinExistence type="predicted"/>
<dbReference type="RefSeq" id="WP_223908858.1">
    <property type="nucleotide sequence ID" value="NZ_AP024238.1"/>
</dbReference>
<gene>
    <name evidence="1" type="ORF">MIZ03_0903</name>
</gene>
<evidence type="ECO:0000313" key="2">
    <source>
        <dbReference type="Proteomes" id="UP000824366"/>
    </source>
</evidence>
<organism evidence="1 2">
    <name type="scientific">Rhodoferax lithotrophicus</name>
    <dbReference type="NCBI Taxonomy" id="2798804"/>
    <lineage>
        <taxon>Bacteria</taxon>
        <taxon>Pseudomonadati</taxon>
        <taxon>Pseudomonadota</taxon>
        <taxon>Betaproteobacteria</taxon>
        <taxon>Burkholderiales</taxon>
        <taxon>Comamonadaceae</taxon>
        <taxon>Rhodoferax</taxon>
    </lineage>
</organism>
<keyword evidence="2" id="KW-1185">Reference proteome</keyword>
<dbReference type="Proteomes" id="UP000824366">
    <property type="component" value="Chromosome"/>
</dbReference>
<dbReference type="EMBL" id="AP024238">
    <property type="protein sequence ID" value="BCO26023.1"/>
    <property type="molecule type" value="Genomic_DNA"/>
</dbReference>
<protein>
    <submittedName>
        <fullName evidence="1">Uncharacterized protein</fullName>
    </submittedName>
</protein>
<evidence type="ECO:0000313" key="1">
    <source>
        <dbReference type="EMBL" id="BCO26023.1"/>
    </source>
</evidence>
<accession>A0ABM7MIF0</accession>
<name>A0ABM7MIF0_9BURK</name>
<sequence>MTKKLQKCRIGGACPERLFPNFPTRIGHFDDARMGFDRAVELLINKDFL</sequence>